<evidence type="ECO:0000313" key="3">
    <source>
        <dbReference type="WBParaSite" id="PTRK_0000026400.1"/>
    </source>
</evidence>
<evidence type="ECO:0000313" key="2">
    <source>
        <dbReference type="Proteomes" id="UP000038045"/>
    </source>
</evidence>
<proteinExistence type="predicted"/>
<evidence type="ECO:0000259" key="1">
    <source>
        <dbReference type="PROSITE" id="PS01186"/>
    </source>
</evidence>
<dbReference type="InterPro" id="IPR006150">
    <property type="entry name" value="Cys_repeat_1"/>
</dbReference>
<dbReference type="Pfam" id="PF01683">
    <property type="entry name" value="EB"/>
    <property type="match status" value="2"/>
</dbReference>
<dbReference type="PANTHER" id="PTHR39069:SF8">
    <property type="entry name" value="FI17111P1"/>
    <property type="match status" value="1"/>
</dbReference>
<dbReference type="InterPro" id="IPR000742">
    <property type="entry name" value="EGF"/>
</dbReference>
<dbReference type="PROSITE" id="PS01186">
    <property type="entry name" value="EGF_2"/>
    <property type="match status" value="1"/>
</dbReference>
<dbReference type="SMART" id="SM00289">
    <property type="entry name" value="WR1"/>
    <property type="match status" value="5"/>
</dbReference>
<dbReference type="Proteomes" id="UP000038045">
    <property type="component" value="Unplaced"/>
</dbReference>
<dbReference type="PANTHER" id="PTHR39069">
    <property type="entry name" value="ECDYSONE-INDUCIBLE GENE E1, ISOFORM A"/>
    <property type="match status" value="1"/>
</dbReference>
<dbReference type="InterPro" id="IPR006149">
    <property type="entry name" value="EB_dom"/>
</dbReference>
<reference evidence="3" key="1">
    <citation type="submission" date="2017-02" db="UniProtKB">
        <authorList>
            <consortium name="WormBaseParasite"/>
        </authorList>
    </citation>
    <scope>IDENTIFICATION</scope>
</reference>
<protein>
    <submittedName>
        <fullName evidence="3">EGF-like domain-containing protein</fullName>
    </submittedName>
</protein>
<keyword evidence="2" id="KW-1185">Reference proteome</keyword>
<accession>A0A0N4Z0N4</accession>
<name>A0A0N4Z0N4_PARTI</name>
<dbReference type="WBParaSite" id="PTRK_0000026400.1">
    <property type="protein sequence ID" value="PTRK_0000026400.1"/>
    <property type="gene ID" value="PTRK_0000026400"/>
</dbReference>
<organism evidence="2 3">
    <name type="scientific">Parastrongyloides trichosuri</name>
    <name type="common">Possum-specific nematode worm</name>
    <dbReference type="NCBI Taxonomy" id="131310"/>
    <lineage>
        <taxon>Eukaryota</taxon>
        <taxon>Metazoa</taxon>
        <taxon>Ecdysozoa</taxon>
        <taxon>Nematoda</taxon>
        <taxon>Chromadorea</taxon>
        <taxon>Rhabditida</taxon>
        <taxon>Tylenchina</taxon>
        <taxon>Panagrolaimomorpha</taxon>
        <taxon>Strongyloidoidea</taxon>
        <taxon>Strongyloididae</taxon>
        <taxon>Parastrongyloides</taxon>
    </lineage>
</organism>
<dbReference type="AlphaFoldDB" id="A0A0N4Z0N4"/>
<dbReference type="STRING" id="131310.A0A0N4Z0N4"/>
<sequence>MVGDECSTEKECNKIAGSRCISGNCKCIDGYHPDFETMTYCKVNPTFGEVCYSNGMFLNCQSNFVCGNNSRCGCLEGHFLMNNKCISECPQEYIYSKDEYNNRQCLKLSELNEKCTIDDQCVAGYSYCNNQKICDCIEGTLLDGNKCTYEKQCPLGNPLIVDDAHILCTYDKGGCPNNSYCQKISESDEFGFCCPSLEPKCPVGKPLVDLDCKRCPKSTHYCFEFDIGSKNESLCCPNECVSSKPIRFQGKCYSLSAHGRQCSIDQQCVSVKNSACLLIDNGDKVCQCHSGYILVGNECVKRSVLGEDCEILMDCKKDSNTICHDGICKCPKNFMPEPMPKNWNVENPTITFAASHCIKKPYCPKIEGSISLNTFTDCSDNENECGKNEFCYNYWKDLGKKINYSVCCPSPKMNDYKEICQSFGMKLVTDNVIRASQTNTPIKCMLPIVEINNFDGKNDTMFSEYTPVECPSNAHCIFNPFGPEDEGICCKF</sequence>
<feature type="domain" description="EGF-like" evidence="1">
    <location>
        <begin position="286"/>
        <end position="299"/>
    </location>
</feature>